<keyword evidence="4" id="KW-1185">Reference proteome</keyword>
<organism evidence="3 4">
    <name type="scientific">Asterophora parasitica</name>
    <dbReference type="NCBI Taxonomy" id="117018"/>
    <lineage>
        <taxon>Eukaryota</taxon>
        <taxon>Fungi</taxon>
        <taxon>Dikarya</taxon>
        <taxon>Basidiomycota</taxon>
        <taxon>Agaricomycotina</taxon>
        <taxon>Agaricomycetes</taxon>
        <taxon>Agaricomycetidae</taxon>
        <taxon>Agaricales</taxon>
        <taxon>Tricholomatineae</taxon>
        <taxon>Lyophyllaceae</taxon>
        <taxon>Asterophora</taxon>
    </lineage>
</organism>
<dbReference type="EMBL" id="JABCKV010000091">
    <property type="protein sequence ID" value="KAG5643887.1"/>
    <property type="molecule type" value="Genomic_DNA"/>
</dbReference>
<name>A0A9P7GB99_9AGAR</name>
<dbReference type="Pfam" id="PF20415">
    <property type="entry name" value="DUF6699"/>
    <property type="match status" value="1"/>
</dbReference>
<feature type="domain" description="DUF6699" evidence="2">
    <location>
        <begin position="121"/>
        <end position="251"/>
    </location>
</feature>
<dbReference type="Proteomes" id="UP000775547">
    <property type="component" value="Unassembled WGS sequence"/>
</dbReference>
<evidence type="ECO:0000313" key="3">
    <source>
        <dbReference type="EMBL" id="KAG5643887.1"/>
    </source>
</evidence>
<protein>
    <recommendedName>
        <fullName evidence="2">DUF6699 domain-containing protein</fullName>
    </recommendedName>
</protein>
<reference evidence="3" key="2">
    <citation type="submission" date="2021-10" db="EMBL/GenBank/DDBJ databases">
        <title>Phylogenomics reveals ancestral predisposition of the termite-cultivated fungus Termitomyces towards a domesticated lifestyle.</title>
        <authorList>
            <person name="Auxier B."/>
            <person name="Grum-Grzhimaylo A."/>
            <person name="Cardenas M.E."/>
            <person name="Lodge J.D."/>
            <person name="Laessoe T."/>
            <person name="Pedersen O."/>
            <person name="Smith M.E."/>
            <person name="Kuyper T.W."/>
            <person name="Franco-Molano E.A."/>
            <person name="Baroni T.J."/>
            <person name="Aanen D.K."/>
        </authorList>
    </citation>
    <scope>NUCLEOTIDE SEQUENCE</scope>
    <source>
        <strain evidence="3">AP01</strain>
        <tissue evidence="3">Mycelium</tissue>
    </source>
</reference>
<dbReference type="InterPro" id="IPR046522">
    <property type="entry name" value="DUF6699"/>
</dbReference>
<dbReference type="AlphaFoldDB" id="A0A9P7GB99"/>
<comment type="caution">
    <text evidence="3">The sequence shown here is derived from an EMBL/GenBank/DDBJ whole genome shotgun (WGS) entry which is preliminary data.</text>
</comment>
<evidence type="ECO:0000259" key="2">
    <source>
        <dbReference type="Pfam" id="PF20415"/>
    </source>
</evidence>
<accession>A0A9P7GB99</accession>
<proteinExistence type="predicted"/>
<gene>
    <name evidence="3" type="ORF">DXG03_009517</name>
</gene>
<feature type="compositionally biased region" description="Polar residues" evidence="1">
    <location>
        <begin position="1"/>
        <end position="10"/>
    </location>
</feature>
<evidence type="ECO:0000313" key="4">
    <source>
        <dbReference type="Proteomes" id="UP000775547"/>
    </source>
</evidence>
<dbReference type="OrthoDB" id="3265169at2759"/>
<sequence length="270" mass="31506">MQRTASSSQDVLPPGFGYGGGANRIRRPASTGATPTRRSRKAVGLQPFSAEEQMKSEVYGPHNLARRPLDWRRDFTTLAEKFAAKLPGYKIRSEVKEFNDPITRTAHELLAYKNRQEPIFVDLRFAPQRTLDFPLLNRRYNQVDFDQLATQPAAQDMRLYHDSLPWYIDIVQRCPNGITVFDVIRELYTQLSVPIQDRHWYNDTLTPVHHEKMSREWEARVQRQAEGYNGVRRVDFLHGKTIFLGLKRGPRGLWEIKTARWDKVEGYFEE</sequence>
<evidence type="ECO:0000256" key="1">
    <source>
        <dbReference type="SAM" id="MobiDB-lite"/>
    </source>
</evidence>
<feature type="region of interest" description="Disordered" evidence="1">
    <location>
        <begin position="1"/>
        <end position="44"/>
    </location>
</feature>
<reference evidence="3" key="1">
    <citation type="submission" date="2020-07" db="EMBL/GenBank/DDBJ databases">
        <authorList>
            <person name="Nieuwenhuis M."/>
            <person name="Van De Peppel L.J.J."/>
        </authorList>
    </citation>
    <scope>NUCLEOTIDE SEQUENCE</scope>
    <source>
        <strain evidence="3">AP01</strain>
        <tissue evidence="3">Mycelium</tissue>
    </source>
</reference>